<dbReference type="CDD" id="cd05580">
    <property type="entry name" value="STKc_PKA_like"/>
    <property type="match status" value="1"/>
</dbReference>
<evidence type="ECO:0000259" key="8">
    <source>
        <dbReference type="PROSITE" id="PS50011"/>
    </source>
</evidence>
<dbReference type="FunFam" id="1.10.510.10:FF:000005">
    <property type="entry name" value="cAMP-dependent protein kinase catalytic subunit alpha"/>
    <property type="match status" value="1"/>
</dbReference>
<evidence type="ECO:0000256" key="3">
    <source>
        <dbReference type="ARBA" id="ARBA00022741"/>
    </source>
</evidence>
<dbReference type="EMBL" id="CM035433">
    <property type="protein sequence ID" value="KAH7293915.1"/>
    <property type="molecule type" value="Genomic_DNA"/>
</dbReference>
<dbReference type="OMA" id="IKWPAYF"/>
<dbReference type="PROSITE" id="PS50011">
    <property type="entry name" value="PROTEIN_KINASE_DOM"/>
    <property type="match status" value="1"/>
</dbReference>
<dbReference type="PANTHER" id="PTHR24353:SF37">
    <property type="entry name" value="CAMP-DEPENDENT PROTEIN KINASE CATALYTIC SUBUNIT PRKX"/>
    <property type="match status" value="1"/>
</dbReference>
<dbReference type="Gene3D" id="1.10.510.10">
    <property type="entry name" value="Transferase(Phosphotransferase) domain 1"/>
    <property type="match status" value="1"/>
</dbReference>
<feature type="binding site" evidence="6">
    <location>
        <position position="80"/>
    </location>
    <ligand>
        <name>ATP</name>
        <dbReference type="ChEBI" id="CHEBI:30616"/>
    </ligand>
</feature>
<evidence type="ECO:0000313" key="11">
    <source>
        <dbReference type="Proteomes" id="UP000825935"/>
    </source>
</evidence>
<reference evidence="10" key="1">
    <citation type="submission" date="2021-08" db="EMBL/GenBank/DDBJ databases">
        <title>WGS assembly of Ceratopteris richardii.</title>
        <authorList>
            <person name="Marchant D.B."/>
            <person name="Chen G."/>
            <person name="Jenkins J."/>
            <person name="Shu S."/>
            <person name="Leebens-Mack J."/>
            <person name="Grimwood J."/>
            <person name="Schmutz J."/>
            <person name="Soltis P."/>
            <person name="Soltis D."/>
            <person name="Chen Z.-H."/>
        </authorList>
    </citation>
    <scope>NUCLEOTIDE SEQUENCE</scope>
    <source>
        <strain evidence="10">Whitten #5841</strain>
        <tissue evidence="10">Leaf</tissue>
    </source>
</reference>
<evidence type="ECO:0000256" key="5">
    <source>
        <dbReference type="ARBA" id="ARBA00022840"/>
    </source>
</evidence>
<dbReference type="InterPro" id="IPR000719">
    <property type="entry name" value="Prot_kinase_dom"/>
</dbReference>
<dbReference type="PANTHER" id="PTHR24353">
    <property type="entry name" value="CYCLIC NUCLEOTIDE-DEPENDENT PROTEIN KINASE"/>
    <property type="match status" value="1"/>
</dbReference>
<evidence type="ECO:0000256" key="1">
    <source>
        <dbReference type="ARBA" id="ARBA00022527"/>
    </source>
</evidence>
<feature type="domain" description="Protein kinase" evidence="8">
    <location>
        <begin position="42"/>
        <end position="296"/>
    </location>
</feature>
<dbReference type="InterPro" id="IPR008271">
    <property type="entry name" value="Ser/Thr_kinase_AS"/>
</dbReference>
<dbReference type="SUPFAM" id="SSF56112">
    <property type="entry name" value="Protein kinase-like (PK-like)"/>
    <property type="match status" value="1"/>
</dbReference>
<dbReference type="InterPro" id="IPR011009">
    <property type="entry name" value="Kinase-like_dom_sf"/>
</dbReference>
<dbReference type="AlphaFoldDB" id="A0A8T2REE5"/>
<gene>
    <name evidence="10" type="ORF">KP509_28G047800</name>
</gene>
<dbReference type="SMART" id="SM00220">
    <property type="entry name" value="S_TKc"/>
    <property type="match status" value="1"/>
</dbReference>
<dbReference type="InterPro" id="IPR000961">
    <property type="entry name" value="AGC-kinase_C"/>
</dbReference>
<dbReference type="OrthoDB" id="526158at2759"/>
<keyword evidence="4" id="KW-0418">Kinase</keyword>
<dbReference type="GO" id="GO:0004691">
    <property type="term" value="F:cAMP-dependent protein kinase activity"/>
    <property type="evidence" value="ECO:0007669"/>
    <property type="project" value="TreeGrafter"/>
</dbReference>
<evidence type="ECO:0000256" key="6">
    <source>
        <dbReference type="PROSITE-ProRule" id="PRU10141"/>
    </source>
</evidence>
<dbReference type="PROSITE" id="PS00108">
    <property type="entry name" value="PROTEIN_KINASE_ST"/>
    <property type="match status" value="1"/>
</dbReference>
<keyword evidence="1 7" id="KW-0723">Serine/threonine-protein kinase</keyword>
<evidence type="ECO:0000256" key="7">
    <source>
        <dbReference type="RuleBase" id="RU000304"/>
    </source>
</evidence>
<evidence type="ECO:0000259" key="9">
    <source>
        <dbReference type="PROSITE" id="PS51285"/>
    </source>
</evidence>
<keyword evidence="3 6" id="KW-0547">Nucleotide-binding</keyword>
<evidence type="ECO:0000256" key="4">
    <source>
        <dbReference type="ARBA" id="ARBA00022777"/>
    </source>
</evidence>
<organism evidence="10 11">
    <name type="scientific">Ceratopteris richardii</name>
    <name type="common">Triangle waterfern</name>
    <dbReference type="NCBI Taxonomy" id="49495"/>
    <lineage>
        <taxon>Eukaryota</taxon>
        <taxon>Viridiplantae</taxon>
        <taxon>Streptophyta</taxon>
        <taxon>Embryophyta</taxon>
        <taxon>Tracheophyta</taxon>
        <taxon>Polypodiopsida</taxon>
        <taxon>Polypodiidae</taxon>
        <taxon>Polypodiales</taxon>
        <taxon>Pteridineae</taxon>
        <taxon>Pteridaceae</taxon>
        <taxon>Parkerioideae</taxon>
        <taxon>Ceratopteris</taxon>
    </lineage>
</organism>
<dbReference type="PROSITE" id="PS51285">
    <property type="entry name" value="AGC_KINASE_CTER"/>
    <property type="match status" value="1"/>
</dbReference>
<proteinExistence type="inferred from homology"/>
<name>A0A8T2REE5_CERRI</name>
<dbReference type="Gene3D" id="3.30.200.20">
    <property type="entry name" value="Phosphorylase Kinase, domain 1"/>
    <property type="match status" value="1"/>
</dbReference>
<dbReference type="InterPro" id="IPR017441">
    <property type="entry name" value="Protein_kinase_ATP_BS"/>
</dbReference>
<dbReference type="GO" id="GO:0009653">
    <property type="term" value="P:anatomical structure morphogenesis"/>
    <property type="evidence" value="ECO:0007669"/>
    <property type="project" value="UniProtKB-ARBA"/>
</dbReference>
<comment type="similarity">
    <text evidence="7">Belongs to the protein kinase superfamily.</text>
</comment>
<dbReference type="GO" id="GO:0005524">
    <property type="term" value="F:ATP binding"/>
    <property type="evidence" value="ECO:0007669"/>
    <property type="project" value="UniProtKB-UniRule"/>
</dbReference>
<dbReference type="GO" id="GO:0005952">
    <property type="term" value="C:cAMP-dependent protein kinase complex"/>
    <property type="evidence" value="ECO:0007669"/>
    <property type="project" value="TreeGrafter"/>
</dbReference>
<accession>A0A8T2REE5</accession>
<keyword evidence="11" id="KW-1185">Reference proteome</keyword>
<evidence type="ECO:0000313" key="10">
    <source>
        <dbReference type="EMBL" id="KAH7293915.1"/>
    </source>
</evidence>
<comment type="caution">
    <text evidence="10">The sequence shown here is derived from an EMBL/GenBank/DDBJ whole genome shotgun (WGS) entry which is preliminary data.</text>
</comment>
<protein>
    <submittedName>
        <fullName evidence="10">Uncharacterized protein</fullName>
    </submittedName>
</protein>
<keyword evidence="2" id="KW-0808">Transferase</keyword>
<evidence type="ECO:0000256" key="2">
    <source>
        <dbReference type="ARBA" id="ARBA00022679"/>
    </source>
</evidence>
<sequence>MAMLVRLLTKGVIKHTRKAAKALPCSTPPQKIWFDNCTISDFELGQVLGAGNFGQVFIARHVKSNIICTVKFISKAAVLKARQVAHVKSERDILRKIDFPFILNLLGFCQDDKYVYLILEYVSGGDFFSHLRARGKLDETTARFYAAQIVLSFEYLHSMDIIYRDLKPENLLLDTKGNLKIADFGFAKKIDLRTFTLCGTPDYLAPEIILAQGHEKPVDWWTLGVLIYEMLAGFPPFEDEDPSATYQKILEGKIHFPKHFSKSVKDLIRKLVTADLTKRIGCLKEGIREIKHHSWFVNVKWDNVLRKVDKPPIKPKPLSSPSDTSNFEEFEAITPLEHQSVLSEDDQAFFADL</sequence>
<dbReference type="FunFam" id="3.30.200.20:FF:000042">
    <property type="entry name" value="Aurora kinase A"/>
    <property type="match status" value="1"/>
</dbReference>
<dbReference type="PROSITE" id="PS00107">
    <property type="entry name" value="PROTEIN_KINASE_ATP"/>
    <property type="match status" value="1"/>
</dbReference>
<keyword evidence="5 6" id="KW-0067">ATP-binding</keyword>
<dbReference type="Pfam" id="PF00069">
    <property type="entry name" value="Pkinase"/>
    <property type="match status" value="1"/>
</dbReference>
<dbReference type="Proteomes" id="UP000825935">
    <property type="component" value="Chromosome 28"/>
</dbReference>
<feature type="domain" description="AGC-kinase C-terminal" evidence="9">
    <location>
        <begin position="297"/>
        <end position="353"/>
    </location>
</feature>